<proteinExistence type="predicted"/>
<gene>
    <name evidence="2" type="ORF">RAG0_13798</name>
</gene>
<accession>A0A1E1LEB0</accession>
<feature type="coiled-coil region" evidence="1">
    <location>
        <begin position="318"/>
        <end position="345"/>
    </location>
</feature>
<evidence type="ECO:0000313" key="2">
    <source>
        <dbReference type="EMBL" id="CZT08860.1"/>
    </source>
</evidence>
<protein>
    <submittedName>
        <fullName evidence="2">Uncharacterized protein</fullName>
    </submittedName>
</protein>
<sequence>MDEELVMCRCALRKTVDEGKKVIGDLHKTHARVKSVEEGLTKDRAIFEQQRSKLEMEAQQSREISVLQSSINSLSMIHSNCFPLPERQVLMDKERATVVSVTGLKMEVEGLEKTISALEHDKQDLVEKERATVVNVTRLEKDVEGLERTISALENEKKYRGNQFSAANDKLKRLEGVAQAGGRAMDTIREEKEHLNQQLIIAETQLKMSRTAINPHEQELVEQTVRLALNAAAEREAKNLDQVQEKAAHTLDLEVLELRTANHNLTNQMGSLQSRIDEQSNLLKERCGLADEERAELETTLRRTIAQLPFEVAHAKEADVLKGKLETMNIKNEELRIQVTTLQQKVLLGERLTIATAEHIPEGPPAAAPITPTSNRTGRPLNSLRVPLNLILTAKRGIDEVEQSLEKASPSEELSKTWKKLLRSCEGPILKIVPPEGMDLYRARRILMNHFRDQISYLNFRDFCELPSDQRTGWYCLTSIILRANQGAKAVEDNDQCHLCREDKAPCCVQIQPEESGRYYSSRFLGPRSTAGRKV</sequence>
<dbReference type="AlphaFoldDB" id="A0A1E1LEB0"/>
<feature type="coiled-coil region" evidence="1">
    <location>
        <begin position="185"/>
        <end position="282"/>
    </location>
</feature>
<keyword evidence="1" id="KW-0175">Coiled coil</keyword>
<name>A0A1E1LEB0_9HELO</name>
<evidence type="ECO:0000313" key="3">
    <source>
        <dbReference type="Proteomes" id="UP000178912"/>
    </source>
</evidence>
<keyword evidence="3" id="KW-1185">Reference proteome</keyword>
<dbReference type="Proteomes" id="UP000178912">
    <property type="component" value="Unassembled WGS sequence"/>
</dbReference>
<dbReference type="EMBL" id="FJUX01000108">
    <property type="protein sequence ID" value="CZT08860.1"/>
    <property type="molecule type" value="Genomic_DNA"/>
</dbReference>
<feature type="coiled-coil region" evidence="1">
    <location>
        <begin position="101"/>
        <end position="156"/>
    </location>
</feature>
<reference evidence="3" key="1">
    <citation type="submission" date="2016-03" db="EMBL/GenBank/DDBJ databases">
        <authorList>
            <person name="Guldener U."/>
        </authorList>
    </citation>
    <scope>NUCLEOTIDE SEQUENCE [LARGE SCALE GENOMIC DNA]</scope>
    <source>
        <strain evidence="3">04CH-RAC-A.6.1</strain>
    </source>
</reference>
<evidence type="ECO:0000256" key="1">
    <source>
        <dbReference type="SAM" id="Coils"/>
    </source>
</evidence>
<organism evidence="2 3">
    <name type="scientific">Rhynchosporium agropyri</name>
    <dbReference type="NCBI Taxonomy" id="914238"/>
    <lineage>
        <taxon>Eukaryota</taxon>
        <taxon>Fungi</taxon>
        <taxon>Dikarya</taxon>
        <taxon>Ascomycota</taxon>
        <taxon>Pezizomycotina</taxon>
        <taxon>Leotiomycetes</taxon>
        <taxon>Helotiales</taxon>
        <taxon>Ploettnerulaceae</taxon>
        <taxon>Rhynchosporium</taxon>
    </lineage>
</organism>